<protein>
    <submittedName>
        <fullName evidence="8">DCC1-like thiol-disulfide oxidoreductase family protein</fullName>
    </submittedName>
</protein>
<dbReference type="KEGG" id="paun:MJA45_26770"/>
<dbReference type="InterPro" id="IPR011020">
    <property type="entry name" value="HTTM-like"/>
</dbReference>
<name>A0AA96LFP4_9BACL</name>
<dbReference type="GO" id="GO:0015035">
    <property type="term" value="F:protein-disulfide reductase activity"/>
    <property type="evidence" value="ECO:0007669"/>
    <property type="project" value="InterPro"/>
</dbReference>
<dbReference type="AlphaFoldDB" id="A0AA96LFP4"/>
<feature type="domain" description="HTTM-like" evidence="7">
    <location>
        <begin position="10"/>
        <end position="271"/>
    </location>
</feature>
<feature type="transmembrane region" description="Helical" evidence="6">
    <location>
        <begin position="108"/>
        <end position="126"/>
    </location>
</feature>
<dbReference type="InterPro" id="IPR052964">
    <property type="entry name" value="Sporulation_signal_mat"/>
</dbReference>
<dbReference type="PANTHER" id="PTHR39535">
    <property type="entry name" value="SPORULATION-DELAYING PROTEIN SDPB"/>
    <property type="match status" value="1"/>
</dbReference>
<proteinExistence type="predicted"/>
<feature type="transmembrane region" description="Helical" evidence="6">
    <location>
        <begin position="147"/>
        <end position="166"/>
    </location>
</feature>
<dbReference type="RefSeq" id="WP_315604937.1">
    <property type="nucleotide sequence ID" value="NZ_CP130318.1"/>
</dbReference>
<keyword evidence="2 6" id="KW-0812">Transmembrane</keyword>
<evidence type="ECO:0000256" key="6">
    <source>
        <dbReference type="SAM" id="Phobius"/>
    </source>
</evidence>
<dbReference type="GO" id="GO:0012505">
    <property type="term" value="C:endomembrane system"/>
    <property type="evidence" value="ECO:0007669"/>
    <property type="project" value="UniProtKB-SubCell"/>
</dbReference>
<dbReference type="SMART" id="SM00752">
    <property type="entry name" value="HTTM"/>
    <property type="match status" value="1"/>
</dbReference>
<dbReference type="PANTHER" id="PTHR39535:SF2">
    <property type="entry name" value="HTTM DOMAIN-CONTAINING PROTEIN"/>
    <property type="match status" value="1"/>
</dbReference>
<evidence type="ECO:0000256" key="4">
    <source>
        <dbReference type="ARBA" id="ARBA00023136"/>
    </source>
</evidence>
<sequence length="632" mass="71317">MNRWLARLLDTRVPALPLALFRIGFSVVMIIEIEQMYRFRRLLFDPMPYVIESTIPSGPLLLIWLAAVLFLLAGYRTRLAAVVHYVMAVIVLGFGALPHGEDWQGDSLILTLSLLLLFMPSDRVLSVERLMERRRRAREKVKDPGPVDVRLIHTVFLYLTIGLMYLDSAFFKLSSPMYLSGLGVWAPSTLPINAYHNVSWLMSQEWLVRPLGYALLAFESLFLFLYPVRRLRLPLLAVGALFHLGVMFVFPIPVISLLVLALYLGLVPAGAYERFTRLWRARAVSLTVYYDRLCPLCRQTVAVLDALDLRGAVAWKPLQDHAAEEPQLAAIPEEELLHDIYAVDRQGRIHKGVDTYAAVLRTSGWLAPLGWLLGVWPVHPVAQRIYGAVAEKRAREGGCRDGVCSLARPGAPAAEPAPHRGPGRLARPAAGVLLTAWLLSFVLIVPAGPLLRTYVTGDGALANRLENTAEYYKSRVYPWTGWTSHGVFMDEHFVNYRVQTMLVFEREGREPLRLPTIRPDGYTGSYNSGRLWELWTFETVKPELPLDQVERNMSRFVTYWAVRNGIPLEEGRILILQRPMDVTLDRFRRDRLADNLSQPWKEVGAITGSPGQLKVSFTGEPGNQSGLYGPRS</sequence>
<dbReference type="InterPro" id="IPR007263">
    <property type="entry name" value="DCC1-like"/>
</dbReference>
<reference evidence="8 9" key="1">
    <citation type="submission" date="2022-02" db="EMBL/GenBank/DDBJ databases">
        <title>Paenibacillus sp. MBLB1776 Whole Genome Shotgun Sequencing.</title>
        <authorList>
            <person name="Hwang C.Y."/>
            <person name="Cho E.-S."/>
            <person name="Seo M.-J."/>
        </authorList>
    </citation>
    <scope>NUCLEOTIDE SEQUENCE [LARGE SCALE GENOMIC DNA]</scope>
    <source>
        <strain evidence="8 9">MBLB1776</strain>
    </source>
</reference>
<evidence type="ECO:0000313" key="8">
    <source>
        <dbReference type="EMBL" id="WNQ11161.1"/>
    </source>
</evidence>
<keyword evidence="4 6" id="KW-0472">Membrane</keyword>
<keyword evidence="9" id="KW-1185">Reference proteome</keyword>
<feature type="region of interest" description="Disordered" evidence="5">
    <location>
        <begin position="611"/>
        <end position="632"/>
    </location>
</feature>
<evidence type="ECO:0000256" key="2">
    <source>
        <dbReference type="ARBA" id="ARBA00022692"/>
    </source>
</evidence>
<evidence type="ECO:0000313" key="9">
    <source>
        <dbReference type="Proteomes" id="UP001305702"/>
    </source>
</evidence>
<gene>
    <name evidence="8" type="ORF">MJA45_26770</name>
</gene>
<feature type="transmembrane region" description="Helical" evidence="6">
    <location>
        <begin position="207"/>
        <end position="228"/>
    </location>
</feature>
<dbReference type="Pfam" id="PF04134">
    <property type="entry name" value="DCC1-like"/>
    <property type="match status" value="1"/>
</dbReference>
<comment type="subcellular location">
    <subcellularLocation>
        <location evidence="1">Endomembrane system</location>
        <topology evidence="1">Multi-pass membrane protein</topology>
    </subcellularLocation>
</comment>
<evidence type="ECO:0000256" key="1">
    <source>
        <dbReference type="ARBA" id="ARBA00004127"/>
    </source>
</evidence>
<keyword evidence="3 6" id="KW-1133">Transmembrane helix</keyword>
<accession>A0AA96LFP4</accession>
<evidence type="ECO:0000259" key="7">
    <source>
        <dbReference type="SMART" id="SM00752"/>
    </source>
</evidence>
<feature type="transmembrane region" description="Helical" evidence="6">
    <location>
        <begin position="53"/>
        <end position="72"/>
    </location>
</feature>
<feature type="transmembrane region" description="Helical" evidence="6">
    <location>
        <begin position="12"/>
        <end position="33"/>
    </location>
</feature>
<dbReference type="Proteomes" id="UP001305702">
    <property type="component" value="Chromosome"/>
</dbReference>
<dbReference type="EMBL" id="CP130318">
    <property type="protein sequence ID" value="WNQ11161.1"/>
    <property type="molecule type" value="Genomic_DNA"/>
</dbReference>
<evidence type="ECO:0000256" key="3">
    <source>
        <dbReference type="ARBA" id="ARBA00022989"/>
    </source>
</evidence>
<feature type="transmembrane region" description="Helical" evidence="6">
    <location>
        <begin position="79"/>
        <end position="96"/>
    </location>
</feature>
<evidence type="ECO:0000256" key="5">
    <source>
        <dbReference type="SAM" id="MobiDB-lite"/>
    </source>
</evidence>
<organism evidence="8 9">
    <name type="scientific">Paenibacillus aurantius</name>
    <dbReference type="NCBI Taxonomy" id="2918900"/>
    <lineage>
        <taxon>Bacteria</taxon>
        <taxon>Bacillati</taxon>
        <taxon>Bacillota</taxon>
        <taxon>Bacilli</taxon>
        <taxon>Bacillales</taxon>
        <taxon>Paenibacillaceae</taxon>
        <taxon>Paenibacillus</taxon>
    </lineage>
</organism>